<dbReference type="Proteomes" id="UP000620262">
    <property type="component" value="Unassembled WGS sequence"/>
</dbReference>
<evidence type="ECO:0000313" key="2">
    <source>
        <dbReference type="EMBL" id="MBE1504460.1"/>
    </source>
</evidence>
<evidence type="ECO:0000313" key="3">
    <source>
        <dbReference type="Proteomes" id="UP000620262"/>
    </source>
</evidence>
<organism evidence="2 3">
    <name type="scientific">Rhizobium viscosum</name>
    <name type="common">Arthrobacter viscosus</name>
    <dbReference type="NCBI Taxonomy" id="1673"/>
    <lineage>
        <taxon>Bacteria</taxon>
        <taxon>Pseudomonadati</taxon>
        <taxon>Pseudomonadota</taxon>
        <taxon>Alphaproteobacteria</taxon>
        <taxon>Hyphomicrobiales</taxon>
        <taxon>Rhizobiaceae</taxon>
        <taxon>Rhizobium/Agrobacterium group</taxon>
        <taxon>Rhizobium</taxon>
    </lineage>
</organism>
<evidence type="ECO:0000256" key="1">
    <source>
        <dbReference type="SAM" id="Phobius"/>
    </source>
</evidence>
<feature type="transmembrane region" description="Helical" evidence="1">
    <location>
        <begin position="12"/>
        <end position="31"/>
    </location>
</feature>
<proteinExistence type="predicted"/>
<name>A0ABR9IMQ6_RHIVS</name>
<keyword evidence="1" id="KW-1133">Transmembrane helix</keyword>
<keyword evidence="1" id="KW-0472">Membrane</keyword>
<dbReference type="EMBL" id="JADBEC010000001">
    <property type="protein sequence ID" value="MBE1504460.1"/>
    <property type="molecule type" value="Genomic_DNA"/>
</dbReference>
<reference evidence="2 3" key="1">
    <citation type="submission" date="2020-10" db="EMBL/GenBank/DDBJ databases">
        <title>Sequencing the genomes of 1000 actinobacteria strains.</title>
        <authorList>
            <person name="Klenk H.-P."/>
        </authorList>
    </citation>
    <scope>NUCLEOTIDE SEQUENCE [LARGE SCALE GENOMIC DNA]</scope>
    <source>
        <strain evidence="2 3">DSM 7307</strain>
    </source>
</reference>
<comment type="caution">
    <text evidence="2">The sequence shown here is derived from an EMBL/GenBank/DDBJ whole genome shotgun (WGS) entry which is preliminary data.</text>
</comment>
<keyword evidence="3" id="KW-1185">Reference proteome</keyword>
<protein>
    <submittedName>
        <fullName evidence="2">Uncharacterized protein</fullName>
    </submittedName>
</protein>
<accession>A0ABR9IMQ6</accession>
<gene>
    <name evidence="2" type="ORF">H4W29_001641</name>
</gene>
<sequence>MLHFDGTMRIQVYIIAFLLSAIMWGVTFDAARNAYRAAHTAGLMPNLHIQHKIDRIL</sequence>
<keyword evidence="1" id="KW-0812">Transmembrane</keyword>